<dbReference type="SMART" id="SM00230">
    <property type="entry name" value="CysPc"/>
    <property type="match status" value="1"/>
</dbReference>
<dbReference type="PROSITE" id="PS50203">
    <property type="entry name" value="CALPAIN_CAT"/>
    <property type="match status" value="1"/>
</dbReference>
<keyword evidence="4 6" id="KW-0788">Thiol protease</keyword>
<feature type="compositionally biased region" description="Acidic residues" evidence="7">
    <location>
        <begin position="698"/>
        <end position="708"/>
    </location>
</feature>
<protein>
    <recommendedName>
        <fullName evidence="8">Calpain catalytic domain-containing protein</fullName>
    </recommendedName>
</protein>
<feature type="region of interest" description="Disordered" evidence="7">
    <location>
        <begin position="849"/>
        <end position="896"/>
    </location>
</feature>
<dbReference type="Proteomes" id="UP000813444">
    <property type="component" value="Unassembled WGS sequence"/>
</dbReference>
<feature type="active site" evidence="5 6">
    <location>
        <position position="179"/>
    </location>
</feature>
<feature type="active site" evidence="5 6">
    <location>
        <position position="383"/>
    </location>
</feature>
<keyword evidence="2 6" id="KW-0645">Protease</keyword>
<dbReference type="OrthoDB" id="424753at2759"/>
<dbReference type="Gene3D" id="3.90.70.10">
    <property type="entry name" value="Cysteine proteinases"/>
    <property type="match status" value="1"/>
</dbReference>
<comment type="similarity">
    <text evidence="1">Belongs to the peptidase C2 family.</text>
</comment>
<gene>
    <name evidence="9" type="ORF">B0I35DRAFT_435889</name>
</gene>
<feature type="compositionally biased region" description="Basic and acidic residues" evidence="7">
    <location>
        <begin position="684"/>
        <end position="693"/>
    </location>
</feature>
<dbReference type="InterPro" id="IPR038765">
    <property type="entry name" value="Papain-like_cys_pep_sf"/>
</dbReference>
<evidence type="ECO:0000256" key="7">
    <source>
        <dbReference type="SAM" id="MobiDB-lite"/>
    </source>
</evidence>
<evidence type="ECO:0000313" key="10">
    <source>
        <dbReference type="Proteomes" id="UP000813444"/>
    </source>
</evidence>
<evidence type="ECO:0000256" key="4">
    <source>
        <dbReference type="ARBA" id="ARBA00022807"/>
    </source>
</evidence>
<reference evidence="9" key="1">
    <citation type="journal article" date="2021" name="Nat. Commun.">
        <title>Genetic determinants of endophytism in the Arabidopsis root mycobiome.</title>
        <authorList>
            <person name="Mesny F."/>
            <person name="Miyauchi S."/>
            <person name="Thiergart T."/>
            <person name="Pickel B."/>
            <person name="Atanasova L."/>
            <person name="Karlsson M."/>
            <person name="Huettel B."/>
            <person name="Barry K.W."/>
            <person name="Haridas S."/>
            <person name="Chen C."/>
            <person name="Bauer D."/>
            <person name="Andreopoulos W."/>
            <person name="Pangilinan J."/>
            <person name="LaButti K."/>
            <person name="Riley R."/>
            <person name="Lipzen A."/>
            <person name="Clum A."/>
            <person name="Drula E."/>
            <person name="Henrissat B."/>
            <person name="Kohler A."/>
            <person name="Grigoriev I.V."/>
            <person name="Martin F.M."/>
            <person name="Hacquard S."/>
        </authorList>
    </citation>
    <scope>NUCLEOTIDE SEQUENCE</scope>
    <source>
        <strain evidence="9">MPI-CAGE-CH-0235</strain>
    </source>
</reference>
<feature type="region of interest" description="Disordered" evidence="7">
    <location>
        <begin position="587"/>
        <end position="608"/>
    </location>
</feature>
<keyword evidence="10" id="KW-1185">Reference proteome</keyword>
<proteinExistence type="inferred from homology"/>
<feature type="compositionally biased region" description="Basic and acidic residues" evidence="7">
    <location>
        <begin position="870"/>
        <end position="896"/>
    </location>
</feature>
<feature type="region of interest" description="Disordered" evidence="7">
    <location>
        <begin position="740"/>
        <end position="776"/>
    </location>
</feature>
<evidence type="ECO:0000259" key="8">
    <source>
        <dbReference type="PROSITE" id="PS50203"/>
    </source>
</evidence>
<feature type="region of interest" description="Disordered" evidence="7">
    <location>
        <begin position="1"/>
        <end position="33"/>
    </location>
</feature>
<evidence type="ECO:0000256" key="5">
    <source>
        <dbReference type="PIRSR" id="PIRSR622684-1"/>
    </source>
</evidence>
<evidence type="ECO:0000313" key="9">
    <source>
        <dbReference type="EMBL" id="KAH7313806.1"/>
    </source>
</evidence>
<feature type="compositionally biased region" description="Basic and acidic residues" evidence="7">
    <location>
        <begin position="751"/>
        <end position="762"/>
    </location>
</feature>
<comment type="caution">
    <text evidence="9">The sequence shown here is derived from an EMBL/GenBank/DDBJ whole genome shotgun (WGS) entry which is preliminary data.</text>
</comment>
<dbReference type="PRINTS" id="PR00704">
    <property type="entry name" value="CALPAIN"/>
</dbReference>
<dbReference type="PANTHER" id="PTHR10183">
    <property type="entry name" value="CALPAIN"/>
    <property type="match status" value="1"/>
</dbReference>
<dbReference type="Pfam" id="PF00648">
    <property type="entry name" value="Peptidase_C2"/>
    <property type="match status" value="1"/>
</dbReference>
<dbReference type="InterPro" id="IPR001300">
    <property type="entry name" value="Peptidase_C2_calpain_cat"/>
</dbReference>
<dbReference type="InterPro" id="IPR022684">
    <property type="entry name" value="Calpain_cysteine_protease"/>
</dbReference>
<evidence type="ECO:0000256" key="3">
    <source>
        <dbReference type="ARBA" id="ARBA00022801"/>
    </source>
</evidence>
<feature type="domain" description="Calpain catalytic" evidence="8">
    <location>
        <begin position="150"/>
        <end position="439"/>
    </location>
</feature>
<organism evidence="9 10">
    <name type="scientific">Stachybotrys elegans</name>
    <dbReference type="NCBI Taxonomy" id="80388"/>
    <lineage>
        <taxon>Eukaryota</taxon>
        <taxon>Fungi</taxon>
        <taxon>Dikarya</taxon>
        <taxon>Ascomycota</taxon>
        <taxon>Pezizomycotina</taxon>
        <taxon>Sordariomycetes</taxon>
        <taxon>Hypocreomycetidae</taxon>
        <taxon>Hypocreales</taxon>
        <taxon>Stachybotryaceae</taxon>
        <taxon>Stachybotrys</taxon>
    </lineage>
</organism>
<evidence type="ECO:0000256" key="2">
    <source>
        <dbReference type="ARBA" id="ARBA00022670"/>
    </source>
</evidence>
<keyword evidence="3 6" id="KW-0378">Hydrolase</keyword>
<feature type="active site" evidence="5 6">
    <location>
        <position position="363"/>
    </location>
</feature>
<sequence length="896" mass="102416">MHSLYAESDGSDSPYPSPGFEPPKGRDRKHKTPQDVIDEFWSKFATKQPGRATTVIPQSTYLDKAARKAAKAASPSIIATASYDDAAAMCRAKVEKIVNECRRINKKYRDPYFDLETDLKFHRRDCLESLCNDNWGNMNPGHDFNPGSAKRVVDIFDQPKFYIDGPSAGDVRQGRDGDCWLMAALCLLSTNPGLIERLCVAMDQDVGVYGFVFYRDGEWISEIVDDFLYLTRADYDASYLDRLLFDELERVNPEEAYRKIYQTNSSSLYFAQCRDPQETWLPLLEKCYAKAHGDYAAINGGFGGEGIEDLTGGMTSEIWTTDILDKENFWKELLQVNKTFLFGCSTGVFGRGVSDPNGIIDRHAYSIQKAVEMDGKRLLRLKNPWGRGEWRGAWSDGSKEWTPQWLERLGHSFGDDGEFWISYEDLLRKYQAFERTRLFDEQWRVTQVWTTLNVPWAADYHDTHFSFSISEPGPVVLVLAQLDERYFRGLEGQYRFELGFRLHKAGHQEYMVRSQKPYRMRRSANMELELEAGDYDVRVKVEATRYETKMPIHEVIRKNVKNRREKLTRIGIAYDLAHSKGRLVETEEEKQLREAHEKKVREKERQHIKEKILASRQESYYLRTKQFERDRRRRKKRAKAQTGREALVLHGSRNGDGPKLKTYPANGEPHQPDKNGGYTNGHTLEGEEQKDQNCQDTQPEESADTEGLEETVLGEVSAAAIDEAGELLSASVHFDDTIGAAQEPQTGGAFTERDTVSMKDSDGEPDDFSDIESLSELSERELDIQIDSYQKDFKRPVAATYATKNFEERPNEFEKDPWNAVVVVGLRIYYQTTDGSSREVTKLRVVRPNAYSDDEEDGEAQKTQGLDVDDSAKDATLKGGVQERKKSIMGDGKEEA</sequence>
<dbReference type="AlphaFoldDB" id="A0A8K0SNW0"/>
<name>A0A8K0SNW0_9HYPO</name>
<dbReference type="PANTHER" id="PTHR10183:SF379">
    <property type="entry name" value="CALPAIN-5"/>
    <property type="match status" value="1"/>
</dbReference>
<feature type="region of interest" description="Disordered" evidence="7">
    <location>
        <begin position="624"/>
        <end position="708"/>
    </location>
</feature>
<evidence type="ECO:0000256" key="1">
    <source>
        <dbReference type="ARBA" id="ARBA00007623"/>
    </source>
</evidence>
<dbReference type="CDD" id="cd00044">
    <property type="entry name" value="CysPc"/>
    <property type="match status" value="1"/>
</dbReference>
<dbReference type="GO" id="GO:0004198">
    <property type="term" value="F:calcium-dependent cysteine-type endopeptidase activity"/>
    <property type="evidence" value="ECO:0007669"/>
    <property type="project" value="InterPro"/>
</dbReference>
<dbReference type="GO" id="GO:0006508">
    <property type="term" value="P:proteolysis"/>
    <property type="evidence" value="ECO:0007669"/>
    <property type="project" value="UniProtKB-KW"/>
</dbReference>
<dbReference type="SUPFAM" id="SSF54001">
    <property type="entry name" value="Cysteine proteinases"/>
    <property type="match status" value="1"/>
</dbReference>
<accession>A0A8K0SNW0</accession>
<dbReference type="EMBL" id="JAGPNK010000009">
    <property type="protein sequence ID" value="KAH7313806.1"/>
    <property type="molecule type" value="Genomic_DNA"/>
</dbReference>
<evidence type="ECO:0000256" key="6">
    <source>
        <dbReference type="PROSITE-ProRule" id="PRU00239"/>
    </source>
</evidence>